<dbReference type="EMBL" id="CH476639">
    <property type="protein sequence ID" value="EDN95889.1"/>
    <property type="molecule type" value="Genomic_DNA"/>
</dbReference>
<proteinExistence type="predicted"/>
<dbReference type="HOGENOM" id="CLU_1918351_0_0_1"/>
<gene>
    <name evidence="1" type="ORF">SS1G_12094</name>
</gene>
<dbReference type="Proteomes" id="UP000001312">
    <property type="component" value="Unassembled WGS sequence"/>
</dbReference>
<protein>
    <submittedName>
        <fullName evidence="1">Uncharacterized protein</fullName>
    </submittedName>
</protein>
<dbReference type="KEGG" id="ssl:SS1G_12094"/>
<dbReference type="GeneID" id="5483118"/>
<dbReference type="RefSeq" id="XP_001587065.1">
    <property type="nucleotide sequence ID" value="XM_001587015.1"/>
</dbReference>
<evidence type="ECO:0000313" key="2">
    <source>
        <dbReference type="Proteomes" id="UP000001312"/>
    </source>
</evidence>
<organism evidence="1 2">
    <name type="scientific">Sclerotinia sclerotiorum (strain ATCC 18683 / 1980 / Ss-1)</name>
    <name type="common">White mold</name>
    <name type="synonym">Whetzelinia sclerotiorum</name>
    <dbReference type="NCBI Taxonomy" id="665079"/>
    <lineage>
        <taxon>Eukaryota</taxon>
        <taxon>Fungi</taxon>
        <taxon>Dikarya</taxon>
        <taxon>Ascomycota</taxon>
        <taxon>Pezizomycotina</taxon>
        <taxon>Leotiomycetes</taxon>
        <taxon>Helotiales</taxon>
        <taxon>Sclerotiniaceae</taxon>
        <taxon>Sclerotinia</taxon>
    </lineage>
</organism>
<evidence type="ECO:0000313" key="1">
    <source>
        <dbReference type="EMBL" id="EDN95889.1"/>
    </source>
</evidence>
<dbReference type="AlphaFoldDB" id="A7F2E7"/>
<reference evidence="2" key="1">
    <citation type="journal article" date="2011" name="PLoS Genet.">
        <title>Genomic analysis of the necrotrophic fungal pathogens Sclerotinia sclerotiorum and Botrytis cinerea.</title>
        <authorList>
            <person name="Amselem J."/>
            <person name="Cuomo C.A."/>
            <person name="van Kan J.A."/>
            <person name="Viaud M."/>
            <person name="Benito E.P."/>
            <person name="Couloux A."/>
            <person name="Coutinho P.M."/>
            <person name="de Vries R.P."/>
            <person name="Dyer P.S."/>
            <person name="Fillinger S."/>
            <person name="Fournier E."/>
            <person name="Gout L."/>
            <person name="Hahn M."/>
            <person name="Kohn L."/>
            <person name="Lapalu N."/>
            <person name="Plummer K.M."/>
            <person name="Pradier J.M."/>
            <person name="Quevillon E."/>
            <person name="Sharon A."/>
            <person name="Simon A."/>
            <person name="ten Have A."/>
            <person name="Tudzynski B."/>
            <person name="Tudzynski P."/>
            <person name="Wincker P."/>
            <person name="Andrew M."/>
            <person name="Anthouard V."/>
            <person name="Beever R.E."/>
            <person name="Beffa R."/>
            <person name="Benoit I."/>
            <person name="Bouzid O."/>
            <person name="Brault B."/>
            <person name="Chen Z."/>
            <person name="Choquer M."/>
            <person name="Collemare J."/>
            <person name="Cotton P."/>
            <person name="Danchin E.G."/>
            <person name="Da Silva C."/>
            <person name="Gautier A."/>
            <person name="Giraud C."/>
            <person name="Giraud T."/>
            <person name="Gonzalez C."/>
            <person name="Grossetete S."/>
            <person name="Guldener U."/>
            <person name="Henrissat B."/>
            <person name="Howlett B.J."/>
            <person name="Kodira C."/>
            <person name="Kretschmer M."/>
            <person name="Lappartient A."/>
            <person name="Leroch M."/>
            <person name="Levis C."/>
            <person name="Mauceli E."/>
            <person name="Neuveglise C."/>
            <person name="Oeser B."/>
            <person name="Pearson M."/>
            <person name="Poulain J."/>
            <person name="Poussereau N."/>
            <person name="Quesneville H."/>
            <person name="Rascle C."/>
            <person name="Schumacher J."/>
            <person name="Segurens B."/>
            <person name="Sexton A."/>
            <person name="Silva E."/>
            <person name="Sirven C."/>
            <person name="Soanes D.M."/>
            <person name="Talbot N.J."/>
            <person name="Templeton M."/>
            <person name="Yandava C."/>
            <person name="Yarden O."/>
            <person name="Zeng Q."/>
            <person name="Rollins J.A."/>
            <person name="Lebrun M.H."/>
            <person name="Dickman M."/>
        </authorList>
    </citation>
    <scope>NUCLEOTIDE SEQUENCE [LARGE SCALE GENOMIC DNA]</scope>
    <source>
        <strain evidence="2">ATCC 18683 / 1980 / Ss-1</strain>
    </source>
</reference>
<name>A7F2E7_SCLS1</name>
<keyword evidence="2" id="KW-1185">Reference proteome</keyword>
<accession>A7F2E7</accession>
<sequence>MFVLVNLNEIIVAVNFGIFTHRSPVANTRSYHSSSPASIRVGEGAVKLIAMASIQDPLFYVKMIVLTLGIIDRTPKVGSRLKHYKMMELEEKSLFQYIIDIDERGFSPRINDMEDMANYTLETQGAKKIGKL</sequence>
<dbReference type="InParanoid" id="A7F2E7"/>